<sequence length="132" mass="14160">MNPQVTSTYNELPAQERFEIQSMLMSIMKAQESMSTTISSLKSDVDNLKVNSESPSKGGAEDSPSNTQSKCLPSQGGSKLTSTSKKPRGSTSNFQRAQSAPPASLISANRSPKPKLPSNYKQLSGKKDILPP</sequence>
<dbReference type="Proteomes" id="UP000765509">
    <property type="component" value="Unassembled WGS sequence"/>
</dbReference>
<reference evidence="2" key="1">
    <citation type="submission" date="2021-03" db="EMBL/GenBank/DDBJ databases">
        <title>Draft genome sequence of rust myrtle Austropuccinia psidii MF-1, a brazilian biotype.</title>
        <authorList>
            <person name="Quecine M.C."/>
            <person name="Pachon D.M.R."/>
            <person name="Bonatelli M.L."/>
            <person name="Correr F.H."/>
            <person name="Franceschini L.M."/>
            <person name="Leite T.F."/>
            <person name="Margarido G.R.A."/>
            <person name="Almeida C.A."/>
            <person name="Ferrarezi J.A."/>
            <person name="Labate C.A."/>
        </authorList>
    </citation>
    <scope>NUCLEOTIDE SEQUENCE</scope>
    <source>
        <strain evidence="2">MF-1</strain>
    </source>
</reference>
<accession>A0A9Q3E4X0</accession>
<evidence type="ECO:0000313" key="3">
    <source>
        <dbReference type="Proteomes" id="UP000765509"/>
    </source>
</evidence>
<name>A0A9Q3E4X0_9BASI</name>
<protein>
    <submittedName>
        <fullName evidence="2">Uncharacterized protein</fullName>
    </submittedName>
</protein>
<evidence type="ECO:0000313" key="2">
    <source>
        <dbReference type="EMBL" id="MBW0513727.1"/>
    </source>
</evidence>
<organism evidence="2 3">
    <name type="scientific">Austropuccinia psidii MF-1</name>
    <dbReference type="NCBI Taxonomy" id="1389203"/>
    <lineage>
        <taxon>Eukaryota</taxon>
        <taxon>Fungi</taxon>
        <taxon>Dikarya</taxon>
        <taxon>Basidiomycota</taxon>
        <taxon>Pucciniomycotina</taxon>
        <taxon>Pucciniomycetes</taxon>
        <taxon>Pucciniales</taxon>
        <taxon>Sphaerophragmiaceae</taxon>
        <taxon>Austropuccinia</taxon>
    </lineage>
</organism>
<evidence type="ECO:0000256" key="1">
    <source>
        <dbReference type="SAM" id="MobiDB-lite"/>
    </source>
</evidence>
<dbReference type="AlphaFoldDB" id="A0A9Q3E4X0"/>
<keyword evidence="3" id="KW-1185">Reference proteome</keyword>
<gene>
    <name evidence="2" type="ORF">O181_053442</name>
</gene>
<dbReference type="EMBL" id="AVOT02023606">
    <property type="protein sequence ID" value="MBW0513727.1"/>
    <property type="molecule type" value="Genomic_DNA"/>
</dbReference>
<comment type="caution">
    <text evidence="2">The sequence shown here is derived from an EMBL/GenBank/DDBJ whole genome shotgun (WGS) entry which is preliminary data.</text>
</comment>
<proteinExistence type="predicted"/>
<feature type="region of interest" description="Disordered" evidence="1">
    <location>
        <begin position="38"/>
        <end position="132"/>
    </location>
</feature>
<feature type="compositionally biased region" description="Polar residues" evidence="1">
    <location>
        <begin position="63"/>
        <end position="98"/>
    </location>
</feature>